<proteinExistence type="predicted"/>
<sequence>MAKEWNDFVSTLPVIQNIHVPRLVIGKGRIIIYVFADASTLAYGAVLYVQSISEEDVSTRLLCSKSRVAPVKPITIPRLELCACVLLSQLLEKVLHSLTLRIQQIMLWTDSNIVLAWIQRSPEQLKKFIDNRIKIIQRLTKNCKWNHISSNENPADLISRGLNASDISSKQLWWYCPDFLKEELEVKPVDFERITSDSDYLRCITPRGDESENGNPPGTKAPRLFCIPNPGKGKSLLHERIFPPF</sequence>
<dbReference type="PANTHER" id="PTHR47331:SF6">
    <property type="entry name" value="DOUBLECORTIN DOMAIN-CONTAINING PROTEIN"/>
    <property type="match status" value="1"/>
</dbReference>
<organism evidence="1 2">
    <name type="scientific">Trichonephila inaurata madagascariensis</name>
    <dbReference type="NCBI Taxonomy" id="2747483"/>
    <lineage>
        <taxon>Eukaryota</taxon>
        <taxon>Metazoa</taxon>
        <taxon>Ecdysozoa</taxon>
        <taxon>Arthropoda</taxon>
        <taxon>Chelicerata</taxon>
        <taxon>Arachnida</taxon>
        <taxon>Araneae</taxon>
        <taxon>Araneomorphae</taxon>
        <taxon>Entelegynae</taxon>
        <taxon>Araneoidea</taxon>
        <taxon>Nephilidae</taxon>
        <taxon>Trichonephila</taxon>
        <taxon>Trichonephila inaurata</taxon>
    </lineage>
</organism>
<dbReference type="OrthoDB" id="6436866at2759"/>
<name>A0A8X6X4N5_9ARAC</name>
<dbReference type="EMBL" id="BMAV01005620">
    <property type="protein sequence ID" value="GFY46794.1"/>
    <property type="molecule type" value="Genomic_DNA"/>
</dbReference>
<dbReference type="AlphaFoldDB" id="A0A8X6X4N5"/>
<protein>
    <submittedName>
        <fullName evidence="1">Integrase catalytic domain-containing protein</fullName>
    </submittedName>
</protein>
<dbReference type="Proteomes" id="UP000886998">
    <property type="component" value="Unassembled WGS sequence"/>
</dbReference>
<dbReference type="Pfam" id="PF05380">
    <property type="entry name" value="Peptidase_A17"/>
    <property type="match status" value="1"/>
</dbReference>
<gene>
    <name evidence="1" type="primary">AVEN_109924_1</name>
    <name evidence="1" type="ORF">TNIN_76221</name>
</gene>
<accession>A0A8X6X4N5</accession>
<dbReference type="InterPro" id="IPR008042">
    <property type="entry name" value="Retrotrans_Pao"/>
</dbReference>
<evidence type="ECO:0000313" key="2">
    <source>
        <dbReference type="Proteomes" id="UP000886998"/>
    </source>
</evidence>
<reference evidence="1" key="1">
    <citation type="submission" date="2020-08" db="EMBL/GenBank/DDBJ databases">
        <title>Multicomponent nature underlies the extraordinary mechanical properties of spider dragline silk.</title>
        <authorList>
            <person name="Kono N."/>
            <person name="Nakamura H."/>
            <person name="Mori M."/>
            <person name="Yoshida Y."/>
            <person name="Ohtoshi R."/>
            <person name="Malay A.D."/>
            <person name="Moran D.A.P."/>
            <person name="Tomita M."/>
            <person name="Numata K."/>
            <person name="Arakawa K."/>
        </authorList>
    </citation>
    <scope>NUCLEOTIDE SEQUENCE</scope>
</reference>
<keyword evidence="2" id="KW-1185">Reference proteome</keyword>
<evidence type="ECO:0000313" key="1">
    <source>
        <dbReference type="EMBL" id="GFY46794.1"/>
    </source>
</evidence>
<comment type="caution">
    <text evidence="1">The sequence shown here is derived from an EMBL/GenBank/DDBJ whole genome shotgun (WGS) entry which is preliminary data.</text>
</comment>
<dbReference type="PANTHER" id="PTHR47331">
    <property type="entry name" value="PHD-TYPE DOMAIN-CONTAINING PROTEIN"/>
    <property type="match status" value="1"/>
</dbReference>